<sequence length="330" mass="35430">MSRYCKLIQSVDELKIVDLPIPTLDGKKDQLVIKVVASAANFFDILQVQGKYQTQPPFPWIAGYEFAGVVAESTSSGFKVGDRVFGGSQGAYSEYIKVNVKSNPVLHIPDGLSFEEASTLYITAPTSYLAIFERGKVRKGETVLIHAGAGGVGLMAVQMAKAAGAFVIATASTEDKLDICKKFGADVGINYKDKDWIQQIKAVTKGKGCDVIYDPVGLVDQSLKIVAFNGRILIVGFAGGAIEKIAMNKLLLKQCSVVGVFWGGTTINDPATVPKVWGGILNLLTEKKLKATVFDKVYHGVDSVPSALAALGNRETWGKVVIKMNTGSKY</sequence>
<comment type="caution">
    <text evidence="2">The sequence shown here is derived from an EMBL/GenBank/DDBJ whole genome shotgun (WGS) entry which is preliminary data.</text>
</comment>
<proteinExistence type="predicted"/>
<evidence type="ECO:0000313" key="2">
    <source>
        <dbReference type="EMBL" id="KAJ3252211.1"/>
    </source>
</evidence>
<dbReference type="InterPro" id="IPR020843">
    <property type="entry name" value="ER"/>
</dbReference>
<feature type="domain" description="Enoyl reductase (ER)" evidence="1">
    <location>
        <begin position="9"/>
        <end position="322"/>
    </location>
</feature>
<organism evidence="2 3">
    <name type="scientific">Boothiomyces macroporosus</name>
    <dbReference type="NCBI Taxonomy" id="261099"/>
    <lineage>
        <taxon>Eukaryota</taxon>
        <taxon>Fungi</taxon>
        <taxon>Fungi incertae sedis</taxon>
        <taxon>Chytridiomycota</taxon>
        <taxon>Chytridiomycota incertae sedis</taxon>
        <taxon>Chytridiomycetes</taxon>
        <taxon>Rhizophydiales</taxon>
        <taxon>Terramycetaceae</taxon>
        <taxon>Boothiomyces</taxon>
    </lineage>
</organism>
<dbReference type="InterPro" id="IPR036291">
    <property type="entry name" value="NAD(P)-bd_dom_sf"/>
</dbReference>
<gene>
    <name evidence="2" type="ORF">HK103_001778</name>
</gene>
<dbReference type="Pfam" id="PF00107">
    <property type="entry name" value="ADH_zinc_N"/>
    <property type="match status" value="1"/>
</dbReference>
<dbReference type="PROSITE" id="PS01162">
    <property type="entry name" value="QOR_ZETA_CRYSTAL"/>
    <property type="match status" value="1"/>
</dbReference>
<dbReference type="PANTHER" id="PTHR43677">
    <property type="entry name" value="SHORT-CHAIN DEHYDROGENASE/REDUCTASE"/>
    <property type="match status" value="1"/>
</dbReference>
<dbReference type="SMART" id="SM00829">
    <property type="entry name" value="PKS_ER"/>
    <property type="match status" value="1"/>
</dbReference>
<dbReference type="Proteomes" id="UP001210925">
    <property type="component" value="Unassembled WGS sequence"/>
</dbReference>
<dbReference type="SUPFAM" id="SSF51735">
    <property type="entry name" value="NAD(P)-binding Rossmann-fold domains"/>
    <property type="match status" value="1"/>
</dbReference>
<keyword evidence="3" id="KW-1185">Reference proteome</keyword>
<dbReference type="PANTHER" id="PTHR43677:SF4">
    <property type="entry name" value="QUINONE OXIDOREDUCTASE-LIKE PROTEIN 2"/>
    <property type="match status" value="1"/>
</dbReference>
<accession>A0AAD5UDU6</accession>
<dbReference type="InterPro" id="IPR002364">
    <property type="entry name" value="Quin_OxRdtase/zeta-crystal_CS"/>
</dbReference>
<dbReference type="Pfam" id="PF08240">
    <property type="entry name" value="ADH_N"/>
    <property type="match status" value="1"/>
</dbReference>
<dbReference type="CDD" id="cd08241">
    <property type="entry name" value="QOR1"/>
    <property type="match status" value="1"/>
</dbReference>
<dbReference type="GO" id="GO:0008270">
    <property type="term" value="F:zinc ion binding"/>
    <property type="evidence" value="ECO:0007669"/>
    <property type="project" value="InterPro"/>
</dbReference>
<dbReference type="InterPro" id="IPR013154">
    <property type="entry name" value="ADH-like_N"/>
</dbReference>
<evidence type="ECO:0000259" key="1">
    <source>
        <dbReference type="SMART" id="SM00829"/>
    </source>
</evidence>
<dbReference type="EMBL" id="JADGKB010000150">
    <property type="protein sequence ID" value="KAJ3252211.1"/>
    <property type="molecule type" value="Genomic_DNA"/>
</dbReference>
<dbReference type="InterPro" id="IPR051397">
    <property type="entry name" value="Zn-ADH-like_protein"/>
</dbReference>
<dbReference type="InterPro" id="IPR013149">
    <property type="entry name" value="ADH-like_C"/>
</dbReference>
<protein>
    <recommendedName>
        <fullName evidence="1">Enoyl reductase (ER) domain-containing protein</fullName>
    </recommendedName>
</protein>
<evidence type="ECO:0000313" key="3">
    <source>
        <dbReference type="Proteomes" id="UP001210925"/>
    </source>
</evidence>
<dbReference type="InterPro" id="IPR011032">
    <property type="entry name" value="GroES-like_sf"/>
</dbReference>
<name>A0AAD5UDU6_9FUNG</name>
<dbReference type="Gene3D" id="3.90.180.10">
    <property type="entry name" value="Medium-chain alcohol dehydrogenases, catalytic domain"/>
    <property type="match status" value="1"/>
</dbReference>
<dbReference type="Gene3D" id="3.40.50.720">
    <property type="entry name" value="NAD(P)-binding Rossmann-like Domain"/>
    <property type="match status" value="1"/>
</dbReference>
<dbReference type="SUPFAM" id="SSF50129">
    <property type="entry name" value="GroES-like"/>
    <property type="match status" value="1"/>
</dbReference>
<reference evidence="2" key="1">
    <citation type="submission" date="2020-05" db="EMBL/GenBank/DDBJ databases">
        <title>Phylogenomic resolution of chytrid fungi.</title>
        <authorList>
            <person name="Stajich J.E."/>
            <person name="Amses K."/>
            <person name="Simmons R."/>
            <person name="Seto K."/>
            <person name="Myers J."/>
            <person name="Bonds A."/>
            <person name="Quandt C.A."/>
            <person name="Barry K."/>
            <person name="Liu P."/>
            <person name="Grigoriev I."/>
            <person name="Longcore J.E."/>
            <person name="James T.Y."/>
        </authorList>
    </citation>
    <scope>NUCLEOTIDE SEQUENCE</scope>
    <source>
        <strain evidence="2">PLAUS21</strain>
    </source>
</reference>
<dbReference type="GO" id="GO:0005739">
    <property type="term" value="C:mitochondrion"/>
    <property type="evidence" value="ECO:0007669"/>
    <property type="project" value="TreeGrafter"/>
</dbReference>
<dbReference type="AlphaFoldDB" id="A0AAD5UDU6"/>
<dbReference type="GO" id="GO:0016491">
    <property type="term" value="F:oxidoreductase activity"/>
    <property type="evidence" value="ECO:0007669"/>
    <property type="project" value="InterPro"/>
</dbReference>